<keyword evidence="1" id="KW-0732">Signal</keyword>
<dbReference type="GeneID" id="303296198"/>
<evidence type="ECO:0000313" key="3">
    <source>
        <dbReference type="EMBL" id="MFC5298262.1"/>
    </source>
</evidence>
<keyword evidence="4" id="KW-1185">Reference proteome</keyword>
<evidence type="ECO:0000313" key="4">
    <source>
        <dbReference type="Proteomes" id="UP001595937"/>
    </source>
</evidence>
<dbReference type="RefSeq" id="WP_343922488.1">
    <property type="nucleotide sequence ID" value="NZ_BAAAIR010000016.1"/>
</dbReference>
<comment type="caution">
    <text evidence="3">The sequence shown here is derived from an EMBL/GenBank/DDBJ whole genome shotgun (WGS) entry which is preliminary data.</text>
</comment>
<reference evidence="4" key="1">
    <citation type="journal article" date="2019" name="Int. J. Syst. Evol. Microbiol.">
        <title>The Global Catalogue of Microorganisms (GCM) 10K type strain sequencing project: providing services to taxonomists for standard genome sequencing and annotation.</title>
        <authorList>
            <consortium name="The Broad Institute Genomics Platform"/>
            <consortium name="The Broad Institute Genome Sequencing Center for Infectious Disease"/>
            <person name="Wu L."/>
            <person name="Ma J."/>
        </authorList>
    </citation>
    <scope>NUCLEOTIDE SEQUENCE [LARGE SCALE GENOMIC DNA]</scope>
    <source>
        <strain evidence="4">CGMCC 1.16455</strain>
    </source>
</reference>
<feature type="domain" description="AMIN-like" evidence="2">
    <location>
        <begin position="49"/>
        <end position="179"/>
    </location>
</feature>
<dbReference type="InterPro" id="IPR056303">
    <property type="entry name" value="AMIN-like"/>
</dbReference>
<evidence type="ECO:0000259" key="2">
    <source>
        <dbReference type="Pfam" id="PF24837"/>
    </source>
</evidence>
<dbReference type="Proteomes" id="UP001595937">
    <property type="component" value="Unassembled WGS sequence"/>
</dbReference>
<feature type="chain" id="PRO_5047539953" description="AMIN-like domain-containing protein" evidence="1">
    <location>
        <begin position="28"/>
        <end position="181"/>
    </location>
</feature>
<name>A0ABW0FFU8_9MICO</name>
<dbReference type="Pfam" id="PF24837">
    <property type="entry name" value="AMIN-like"/>
    <property type="match status" value="1"/>
</dbReference>
<organism evidence="3 4">
    <name type="scientific">Brachybacterium tyrofermentans</name>
    <dbReference type="NCBI Taxonomy" id="47848"/>
    <lineage>
        <taxon>Bacteria</taxon>
        <taxon>Bacillati</taxon>
        <taxon>Actinomycetota</taxon>
        <taxon>Actinomycetes</taxon>
        <taxon>Micrococcales</taxon>
        <taxon>Dermabacteraceae</taxon>
        <taxon>Brachybacterium</taxon>
    </lineage>
</organism>
<sequence length="181" mass="18984">MKRVLSVLASLVLFVGLGLTTPLAAEAAPYCGIAWGSLPASRAGTSSAHLDDLRTGRHDCYDRLVIDLDHSVTGYSVAYVNAVHRPGSGSTVHLAGSADLEIVVNAPAYDNSGRPTYDPASANTAVDVDGYRTFEQVALAGSFEGSTTIGMGVRARLPMRAFVLDGPGNGSRIVVDVAHRW</sequence>
<dbReference type="EMBL" id="JBHSLN010000025">
    <property type="protein sequence ID" value="MFC5298262.1"/>
    <property type="molecule type" value="Genomic_DNA"/>
</dbReference>
<gene>
    <name evidence="3" type="ORF">ACFPK8_12125</name>
</gene>
<evidence type="ECO:0000256" key="1">
    <source>
        <dbReference type="SAM" id="SignalP"/>
    </source>
</evidence>
<feature type="signal peptide" evidence="1">
    <location>
        <begin position="1"/>
        <end position="27"/>
    </location>
</feature>
<proteinExistence type="predicted"/>
<accession>A0ABW0FFU8</accession>
<protein>
    <recommendedName>
        <fullName evidence="2">AMIN-like domain-containing protein</fullName>
    </recommendedName>
</protein>